<feature type="domain" description="Glycosyltransferase 2-like" evidence="1">
    <location>
        <begin position="9"/>
        <end position="81"/>
    </location>
</feature>
<comment type="caution">
    <text evidence="2">The sequence shown here is derived from an EMBL/GenBank/DDBJ whole genome shotgun (WGS) entry which is preliminary data.</text>
</comment>
<evidence type="ECO:0000259" key="1">
    <source>
        <dbReference type="Pfam" id="PF00535"/>
    </source>
</evidence>
<proteinExistence type="predicted"/>
<organism evidence="2 3">
    <name type="scientific">Autumnicola lenta</name>
    <dbReference type="NCBI Taxonomy" id="3075593"/>
    <lineage>
        <taxon>Bacteria</taxon>
        <taxon>Pseudomonadati</taxon>
        <taxon>Bacteroidota</taxon>
        <taxon>Flavobacteriia</taxon>
        <taxon>Flavobacteriales</taxon>
        <taxon>Flavobacteriaceae</taxon>
        <taxon>Autumnicola</taxon>
    </lineage>
</organism>
<dbReference type="InterPro" id="IPR029044">
    <property type="entry name" value="Nucleotide-diphossugar_trans"/>
</dbReference>
<dbReference type="GO" id="GO:0016757">
    <property type="term" value="F:glycosyltransferase activity"/>
    <property type="evidence" value="ECO:0007669"/>
    <property type="project" value="UniProtKB-KW"/>
</dbReference>
<evidence type="ECO:0000313" key="3">
    <source>
        <dbReference type="Proteomes" id="UP001245285"/>
    </source>
</evidence>
<dbReference type="Pfam" id="PF00535">
    <property type="entry name" value="Glycos_transf_2"/>
    <property type="match status" value="1"/>
</dbReference>
<keyword evidence="2" id="KW-0328">Glycosyltransferase</keyword>
<dbReference type="InterPro" id="IPR001173">
    <property type="entry name" value="Glyco_trans_2-like"/>
</dbReference>
<evidence type="ECO:0000313" key="2">
    <source>
        <dbReference type="EMBL" id="MDT0647593.1"/>
    </source>
</evidence>
<dbReference type="EMBL" id="JAVRHO010000018">
    <property type="protein sequence ID" value="MDT0647593.1"/>
    <property type="molecule type" value="Genomic_DNA"/>
</dbReference>
<protein>
    <submittedName>
        <fullName evidence="2">Glycosyltransferase</fullName>
        <ecNumber evidence="2">2.4.-.-</ecNumber>
    </submittedName>
</protein>
<dbReference type="EC" id="2.4.-.-" evidence="2"/>
<gene>
    <name evidence="2" type="ORF">RM545_12910</name>
</gene>
<dbReference type="Proteomes" id="UP001245285">
    <property type="component" value="Unassembled WGS sequence"/>
</dbReference>
<accession>A0ABU3CN15</accession>
<reference evidence="2 3" key="1">
    <citation type="submission" date="2023-09" db="EMBL/GenBank/DDBJ databases">
        <authorList>
            <person name="Rey-Velasco X."/>
        </authorList>
    </citation>
    <scope>NUCLEOTIDE SEQUENCE [LARGE SCALE GENOMIC DNA]</scope>
    <source>
        <strain evidence="2 3">F260</strain>
    </source>
</reference>
<name>A0ABU3CN15_9FLAO</name>
<keyword evidence="3" id="KW-1185">Reference proteome</keyword>
<dbReference type="SUPFAM" id="SSF53448">
    <property type="entry name" value="Nucleotide-diphospho-sugar transferases"/>
    <property type="match status" value="1"/>
</dbReference>
<dbReference type="Gene3D" id="3.90.550.10">
    <property type="entry name" value="Spore Coat Polysaccharide Biosynthesis Protein SpsA, Chain A"/>
    <property type="match status" value="1"/>
</dbReference>
<keyword evidence="2" id="KW-0808">Transferase</keyword>
<sequence length="312" mass="35531">MENQAFAAFVITYERTDILLETINIIRNQTFPPAYVLIVDNSVSKGTEKAIESLISPKFEYFRVGYNSGPAGGAKIGLQRICELGFKWVYWGDDNDPPRDLDVFREMFLSIKEIEGRGIKLGIFGGKGGTFNKYSGRIKALTNKELKKEKFAKADFVPGGHTLIANTEVVKKGLLPNDKLFFGFEDLDFSLKVKKAGFEILVHSDSWLRARTKHNDLAENYRWRNTSFGKSELLLREFYSTRSLLDIFYKNKFYFAFGYLLFKSIGKMLLGFRHGGGYGKKLLSTQFAAIRSFIRSDFGKEQDPFSLKGKSL</sequence>
<dbReference type="RefSeq" id="WP_311495693.1">
    <property type="nucleotide sequence ID" value="NZ_JAVRHO010000018.1"/>
</dbReference>